<dbReference type="EMBL" id="CP022535">
    <property type="protein sequence ID" value="ASP28418.1"/>
    <property type="molecule type" value="Genomic_DNA"/>
</dbReference>
<dbReference type="OrthoDB" id="389640at2"/>
<dbReference type="AlphaFoldDB" id="A0A222EPG9"/>
<keyword evidence="1" id="KW-0812">Transmembrane</keyword>
<dbReference type="Proteomes" id="UP000203229">
    <property type="component" value="Chromosome"/>
</dbReference>
<accession>A0A222EPG9</accession>
<dbReference type="KEGG" id="scou:SCORR_v1c06460"/>
<keyword evidence="3" id="KW-1185">Reference proteome</keyword>
<name>A0A222EPG9_9MOLU</name>
<keyword evidence="1" id="KW-0472">Membrane</keyword>
<evidence type="ECO:0000256" key="1">
    <source>
        <dbReference type="SAM" id="Phobius"/>
    </source>
</evidence>
<sequence length="122" mass="14438">MRIAGFWSRLGSKLIDIIFFIVSFGIYIIYLIYCFSKSKQSLGMRSLNIVYSSKNQFSLFLFKILSLFIYLTIVVIIIDIIRLSLKKGTLAELWSKNYLIIEIKKSNKKYIVDETEFDEYKY</sequence>
<keyword evidence="1" id="KW-1133">Transmembrane helix</keyword>
<reference evidence="2 3" key="1">
    <citation type="submission" date="2017-07" db="EMBL/GenBank/DDBJ databases">
        <title>Complete genome sequence of Spiroplasma corruscae EC-1 (DSM 19793).</title>
        <authorList>
            <person name="Tsai Y.-M."/>
            <person name="Lo W.-S."/>
            <person name="Kuo C.-H."/>
        </authorList>
    </citation>
    <scope>NUCLEOTIDE SEQUENCE [LARGE SCALE GENOMIC DNA]</scope>
    <source>
        <strain evidence="2 3">EC-1</strain>
    </source>
</reference>
<proteinExistence type="predicted"/>
<feature type="transmembrane region" description="Helical" evidence="1">
    <location>
        <begin position="57"/>
        <end position="81"/>
    </location>
</feature>
<evidence type="ECO:0000313" key="2">
    <source>
        <dbReference type="EMBL" id="ASP28418.1"/>
    </source>
</evidence>
<evidence type="ECO:0000313" key="3">
    <source>
        <dbReference type="Proteomes" id="UP000203229"/>
    </source>
</evidence>
<organism evidence="2 3">
    <name type="scientific">Spiroplasma corruscae</name>
    <dbReference type="NCBI Taxonomy" id="216934"/>
    <lineage>
        <taxon>Bacteria</taxon>
        <taxon>Bacillati</taxon>
        <taxon>Mycoplasmatota</taxon>
        <taxon>Mollicutes</taxon>
        <taxon>Entomoplasmatales</taxon>
        <taxon>Spiroplasmataceae</taxon>
        <taxon>Spiroplasma</taxon>
    </lineage>
</organism>
<dbReference type="RefSeq" id="WP_094049128.1">
    <property type="nucleotide sequence ID" value="NZ_CP022535.1"/>
</dbReference>
<feature type="transmembrane region" description="Helical" evidence="1">
    <location>
        <begin position="17"/>
        <end position="36"/>
    </location>
</feature>
<evidence type="ECO:0008006" key="4">
    <source>
        <dbReference type="Google" id="ProtNLM"/>
    </source>
</evidence>
<protein>
    <recommendedName>
        <fullName evidence="4">RDD domain-containing protein</fullName>
    </recommendedName>
</protein>
<gene>
    <name evidence="2" type="ORF">SCORR_v1c06460</name>
</gene>